<evidence type="ECO:0000256" key="2">
    <source>
        <dbReference type="ARBA" id="ARBA00011073"/>
    </source>
</evidence>
<dbReference type="Pfam" id="PF00082">
    <property type="entry name" value="Peptidase_S8"/>
    <property type="match status" value="1"/>
</dbReference>
<dbReference type="Proteomes" id="UP000326979">
    <property type="component" value="Unassembled WGS sequence"/>
</dbReference>
<keyword evidence="5 12" id="KW-0812">Transmembrane</keyword>
<keyword evidence="4 10" id="KW-0645">Protease</keyword>
<comment type="caution">
    <text evidence="15">The sequence shown here is derived from an EMBL/GenBank/DDBJ whole genome shotgun (WGS) entry which is preliminary data.</text>
</comment>
<evidence type="ECO:0000256" key="1">
    <source>
        <dbReference type="ARBA" id="ARBA00004162"/>
    </source>
</evidence>
<evidence type="ECO:0000256" key="3">
    <source>
        <dbReference type="ARBA" id="ARBA00022475"/>
    </source>
</evidence>
<dbReference type="GO" id="GO:0005886">
    <property type="term" value="C:plasma membrane"/>
    <property type="evidence" value="ECO:0007669"/>
    <property type="project" value="UniProtKB-SubCell"/>
</dbReference>
<dbReference type="OrthoDB" id="3871186at2"/>
<dbReference type="RefSeq" id="WP_152783110.1">
    <property type="nucleotide sequence ID" value="NZ_BAABEQ010000007.1"/>
</dbReference>
<feature type="transmembrane region" description="Helical" evidence="12">
    <location>
        <begin position="371"/>
        <end position="396"/>
    </location>
</feature>
<evidence type="ECO:0000256" key="13">
    <source>
        <dbReference type="SAM" id="SignalP"/>
    </source>
</evidence>
<keyword evidence="3" id="KW-1003">Cell membrane</keyword>
<reference evidence="15 16" key="1">
    <citation type="submission" date="2019-07" db="EMBL/GenBank/DDBJ databases">
        <title>New species of Amycolatopsis and Streptomyces.</title>
        <authorList>
            <person name="Duangmal K."/>
            <person name="Teo W.F.A."/>
            <person name="Lipun K."/>
        </authorList>
    </citation>
    <scope>NUCLEOTIDE SEQUENCE [LARGE SCALE GENOMIC DNA]</scope>
    <source>
        <strain evidence="15 16">TISTR 2346</strain>
    </source>
</reference>
<protein>
    <submittedName>
        <fullName evidence="15">Type VII secretion-associated serine protease mycosin</fullName>
    </submittedName>
</protein>
<dbReference type="InterPro" id="IPR050131">
    <property type="entry name" value="Peptidase_S8_subtilisin-like"/>
</dbReference>
<evidence type="ECO:0000256" key="6">
    <source>
        <dbReference type="ARBA" id="ARBA00022801"/>
    </source>
</evidence>
<organism evidence="15 16">
    <name type="scientific">Streptomyces phyllanthi</name>
    <dbReference type="NCBI Taxonomy" id="1803180"/>
    <lineage>
        <taxon>Bacteria</taxon>
        <taxon>Bacillati</taxon>
        <taxon>Actinomycetota</taxon>
        <taxon>Actinomycetes</taxon>
        <taxon>Kitasatosporales</taxon>
        <taxon>Streptomycetaceae</taxon>
        <taxon>Streptomyces</taxon>
    </lineage>
</organism>
<comment type="subcellular location">
    <subcellularLocation>
        <location evidence="1">Cell membrane</location>
        <topology evidence="1">Single-pass membrane protein</topology>
    </subcellularLocation>
</comment>
<evidence type="ECO:0000256" key="10">
    <source>
        <dbReference type="PROSITE-ProRule" id="PRU01240"/>
    </source>
</evidence>
<feature type="domain" description="Peptidase S8/S53" evidence="14">
    <location>
        <begin position="68"/>
        <end position="319"/>
    </location>
</feature>
<evidence type="ECO:0000256" key="5">
    <source>
        <dbReference type="ARBA" id="ARBA00022692"/>
    </source>
</evidence>
<evidence type="ECO:0000313" key="16">
    <source>
        <dbReference type="Proteomes" id="UP000326979"/>
    </source>
</evidence>
<comment type="similarity">
    <text evidence="2 10">Belongs to the peptidase S8 family.</text>
</comment>
<evidence type="ECO:0000256" key="11">
    <source>
        <dbReference type="SAM" id="MobiDB-lite"/>
    </source>
</evidence>
<dbReference type="AlphaFoldDB" id="A0A5N8VZ55"/>
<dbReference type="GO" id="GO:0004252">
    <property type="term" value="F:serine-type endopeptidase activity"/>
    <property type="evidence" value="ECO:0007669"/>
    <property type="project" value="UniProtKB-UniRule"/>
</dbReference>
<evidence type="ECO:0000256" key="12">
    <source>
        <dbReference type="SAM" id="Phobius"/>
    </source>
</evidence>
<keyword evidence="13" id="KW-0732">Signal</keyword>
<keyword evidence="9 12" id="KW-0472">Membrane</keyword>
<dbReference type="PANTHER" id="PTHR43806:SF11">
    <property type="entry name" value="CEREVISIN-RELATED"/>
    <property type="match status" value="1"/>
</dbReference>
<dbReference type="Gene3D" id="3.40.50.200">
    <property type="entry name" value="Peptidase S8/S53 domain"/>
    <property type="match status" value="1"/>
</dbReference>
<keyword evidence="8 12" id="KW-1133">Transmembrane helix</keyword>
<feature type="active site" description="Charge relay system" evidence="10">
    <location>
        <position position="111"/>
    </location>
</feature>
<dbReference type="PROSITE" id="PS00137">
    <property type="entry name" value="SUBTILASE_HIS"/>
    <property type="match status" value="1"/>
</dbReference>
<feature type="signal peptide" evidence="13">
    <location>
        <begin position="1"/>
        <end position="36"/>
    </location>
</feature>
<dbReference type="EMBL" id="VJZE01000057">
    <property type="protein sequence ID" value="MPY40517.1"/>
    <property type="molecule type" value="Genomic_DNA"/>
</dbReference>
<keyword evidence="16" id="KW-1185">Reference proteome</keyword>
<feature type="region of interest" description="Disordered" evidence="11">
    <location>
        <begin position="335"/>
        <end position="364"/>
    </location>
</feature>
<dbReference type="PROSITE" id="PS51318">
    <property type="entry name" value="TAT"/>
    <property type="match status" value="1"/>
</dbReference>
<gene>
    <name evidence="15" type="primary">mycP</name>
    <name evidence="15" type="ORF">FNH04_11545</name>
</gene>
<dbReference type="NCBIfam" id="TIGR03921">
    <property type="entry name" value="T7SS_mycosin"/>
    <property type="match status" value="1"/>
</dbReference>
<dbReference type="InterPro" id="IPR023834">
    <property type="entry name" value="T7SS_pept_S8A_mycosin"/>
</dbReference>
<sequence>MSAPRRRTATATATAVAVVSVLSATLVLPMAGPAAAADCATPSTQTTAELPWSQARLDPQRVWALTKGEGVTVAVVDSGVDASVPQLAGQVLRGADVVGGTGRGDTDCVGHGTFVAGIVAARPAPGLTFAGVAPGAKVLPIRQTADGEDGTANGMADAIREAVDSGADVVNVSINSPVRSRKLDDAVKYAVRKDVLIVASAGNEERPGQQSSALSFPAAYPGVLTVAAVGRDDQPASFSRSGEYVDIAAPGVDILSLGTGGPGYRVDEGTSFAAPYVSGTAALVRARHPELTVPQVIHRLESTADHPAKTLPDPQVGWGIVNPFKAVTAVVPGEARGSAPSAPASSPPRRAAPPSANDPVATPADATTHGYLPLLLGLAALALLGTGGILVARLAARRG</sequence>
<keyword evidence="6 10" id="KW-0378">Hydrolase</keyword>
<dbReference type="InterPro" id="IPR000209">
    <property type="entry name" value="Peptidase_S8/S53_dom"/>
</dbReference>
<evidence type="ECO:0000256" key="7">
    <source>
        <dbReference type="ARBA" id="ARBA00022825"/>
    </source>
</evidence>
<keyword evidence="7 10" id="KW-0720">Serine protease</keyword>
<proteinExistence type="inferred from homology"/>
<dbReference type="PANTHER" id="PTHR43806">
    <property type="entry name" value="PEPTIDASE S8"/>
    <property type="match status" value="1"/>
</dbReference>
<evidence type="ECO:0000256" key="9">
    <source>
        <dbReference type="ARBA" id="ARBA00023136"/>
    </source>
</evidence>
<dbReference type="SUPFAM" id="SSF52743">
    <property type="entry name" value="Subtilisin-like"/>
    <property type="match status" value="1"/>
</dbReference>
<dbReference type="InterPro" id="IPR023828">
    <property type="entry name" value="Peptidase_S8_Ser-AS"/>
</dbReference>
<evidence type="ECO:0000256" key="8">
    <source>
        <dbReference type="ARBA" id="ARBA00022989"/>
    </source>
</evidence>
<dbReference type="PRINTS" id="PR00723">
    <property type="entry name" value="SUBTILISIN"/>
</dbReference>
<name>A0A5N8VZ55_9ACTN</name>
<dbReference type="InterPro" id="IPR036852">
    <property type="entry name" value="Peptidase_S8/S53_dom_sf"/>
</dbReference>
<feature type="chain" id="PRO_5024991432" evidence="13">
    <location>
        <begin position="37"/>
        <end position="399"/>
    </location>
</feature>
<feature type="compositionally biased region" description="Low complexity" evidence="11">
    <location>
        <begin position="338"/>
        <end position="355"/>
    </location>
</feature>
<evidence type="ECO:0000259" key="14">
    <source>
        <dbReference type="Pfam" id="PF00082"/>
    </source>
</evidence>
<evidence type="ECO:0000256" key="4">
    <source>
        <dbReference type="ARBA" id="ARBA00022670"/>
    </source>
</evidence>
<dbReference type="GO" id="GO:0006508">
    <property type="term" value="P:proteolysis"/>
    <property type="evidence" value="ECO:0007669"/>
    <property type="project" value="UniProtKB-KW"/>
</dbReference>
<evidence type="ECO:0000313" key="15">
    <source>
        <dbReference type="EMBL" id="MPY40517.1"/>
    </source>
</evidence>
<dbReference type="InterPro" id="IPR022398">
    <property type="entry name" value="Peptidase_S8_His-AS"/>
</dbReference>
<dbReference type="PROSITE" id="PS51892">
    <property type="entry name" value="SUBTILASE"/>
    <property type="match status" value="1"/>
</dbReference>
<dbReference type="InterPro" id="IPR015500">
    <property type="entry name" value="Peptidase_S8_subtilisin-rel"/>
</dbReference>
<feature type="active site" description="Charge relay system" evidence="10">
    <location>
        <position position="77"/>
    </location>
</feature>
<accession>A0A5N8VZ55</accession>
<feature type="active site" description="Charge relay system" evidence="10">
    <location>
        <position position="271"/>
    </location>
</feature>
<dbReference type="PROSITE" id="PS00138">
    <property type="entry name" value="SUBTILASE_SER"/>
    <property type="match status" value="1"/>
</dbReference>
<dbReference type="InterPro" id="IPR006311">
    <property type="entry name" value="TAT_signal"/>
</dbReference>